<organism evidence="2 3">
    <name type="scientific">Falsiroseomonas stagni DSM 19981</name>
    <dbReference type="NCBI Taxonomy" id="1123062"/>
    <lineage>
        <taxon>Bacteria</taxon>
        <taxon>Pseudomonadati</taxon>
        <taxon>Pseudomonadota</taxon>
        <taxon>Alphaproteobacteria</taxon>
        <taxon>Acetobacterales</taxon>
        <taxon>Roseomonadaceae</taxon>
        <taxon>Falsiroseomonas</taxon>
    </lineage>
</organism>
<sequence>MVDQTNLGSLAKHLMPGSGPVWWRTRAGIAVIGFALIAAFYVLREHWGHAFGALPYLILLACPLMHLFMHHGHGDGGGLQAGPDRGAGAK</sequence>
<dbReference type="STRING" id="1123062.SAMN02745775_12610"/>
<dbReference type="EMBL" id="FOSQ01000026">
    <property type="protein sequence ID" value="SFL14512.1"/>
    <property type="molecule type" value="Genomic_DNA"/>
</dbReference>
<keyword evidence="1" id="KW-0812">Transmembrane</keyword>
<keyword evidence="1" id="KW-0472">Membrane</keyword>
<evidence type="ECO:0000256" key="1">
    <source>
        <dbReference type="SAM" id="Phobius"/>
    </source>
</evidence>
<name>A0A1I4F954_9PROT</name>
<reference evidence="2 3" key="1">
    <citation type="submission" date="2016-10" db="EMBL/GenBank/DDBJ databases">
        <authorList>
            <person name="de Groot N.N."/>
        </authorList>
    </citation>
    <scope>NUCLEOTIDE SEQUENCE [LARGE SCALE GENOMIC DNA]</scope>
    <source>
        <strain evidence="2 3">DSM 19981</strain>
    </source>
</reference>
<dbReference type="Pfam" id="PF11666">
    <property type="entry name" value="DUF2933"/>
    <property type="match status" value="1"/>
</dbReference>
<evidence type="ECO:0008006" key="4">
    <source>
        <dbReference type="Google" id="ProtNLM"/>
    </source>
</evidence>
<dbReference type="AlphaFoldDB" id="A0A1I4F954"/>
<dbReference type="InterPro" id="IPR021682">
    <property type="entry name" value="DUF2933"/>
</dbReference>
<keyword evidence="3" id="KW-1185">Reference proteome</keyword>
<feature type="transmembrane region" description="Helical" evidence="1">
    <location>
        <begin position="50"/>
        <end position="69"/>
    </location>
</feature>
<accession>A0A1I4F954</accession>
<proteinExistence type="predicted"/>
<evidence type="ECO:0000313" key="2">
    <source>
        <dbReference type="EMBL" id="SFL14512.1"/>
    </source>
</evidence>
<evidence type="ECO:0000313" key="3">
    <source>
        <dbReference type="Proteomes" id="UP000199473"/>
    </source>
</evidence>
<gene>
    <name evidence="2" type="ORF">SAMN02745775_12610</name>
</gene>
<feature type="transmembrane region" description="Helical" evidence="1">
    <location>
        <begin position="23"/>
        <end position="43"/>
    </location>
</feature>
<keyword evidence="1" id="KW-1133">Transmembrane helix</keyword>
<dbReference type="Proteomes" id="UP000199473">
    <property type="component" value="Unassembled WGS sequence"/>
</dbReference>
<protein>
    <recommendedName>
        <fullName evidence="4">DUF2933 domain-containing protein</fullName>
    </recommendedName>
</protein>